<organism evidence="2">
    <name type="scientific">Anguilla anguilla</name>
    <name type="common">European freshwater eel</name>
    <name type="synonym">Muraena anguilla</name>
    <dbReference type="NCBI Taxonomy" id="7936"/>
    <lineage>
        <taxon>Eukaryota</taxon>
        <taxon>Metazoa</taxon>
        <taxon>Chordata</taxon>
        <taxon>Craniata</taxon>
        <taxon>Vertebrata</taxon>
        <taxon>Euteleostomi</taxon>
        <taxon>Actinopterygii</taxon>
        <taxon>Neopterygii</taxon>
        <taxon>Teleostei</taxon>
        <taxon>Anguilliformes</taxon>
        <taxon>Anguillidae</taxon>
        <taxon>Anguilla</taxon>
    </lineage>
</organism>
<accession>A0A0E9Q446</accession>
<sequence>MKRLAVTFDMTSPSGHKSGDTRPLCF</sequence>
<evidence type="ECO:0000313" key="2">
    <source>
        <dbReference type="EMBL" id="JAH11272.1"/>
    </source>
</evidence>
<name>A0A0E9Q446_ANGAN</name>
<protein>
    <submittedName>
        <fullName evidence="2">Uncharacterized protein</fullName>
    </submittedName>
</protein>
<evidence type="ECO:0000256" key="1">
    <source>
        <dbReference type="SAM" id="MobiDB-lite"/>
    </source>
</evidence>
<dbReference type="EMBL" id="GBXM01097305">
    <property type="protein sequence ID" value="JAH11272.1"/>
    <property type="molecule type" value="Transcribed_RNA"/>
</dbReference>
<dbReference type="AlphaFoldDB" id="A0A0E9Q446"/>
<reference evidence="2" key="2">
    <citation type="journal article" date="2015" name="Fish Shellfish Immunol.">
        <title>Early steps in the European eel (Anguilla anguilla)-Vibrio vulnificus interaction in the gills: Role of the RtxA13 toxin.</title>
        <authorList>
            <person name="Callol A."/>
            <person name="Pajuelo D."/>
            <person name="Ebbesson L."/>
            <person name="Teles M."/>
            <person name="MacKenzie S."/>
            <person name="Amaro C."/>
        </authorList>
    </citation>
    <scope>NUCLEOTIDE SEQUENCE</scope>
</reference>
<proteinExistence type="predicted"/>
<feature type="region of interest" description="Disordered" evidence="1">
    <location>
        <begin position="1"/>
        <end position="26"/>
    </location>
</feature>
<reference evidence="2" key="1">
    <citation type="submission" date="2014-11" db="EMBL/GenBank/DDBJ databases">
        <authorList>
            <person name="Amaro Gonzalez C."/>
        </authorList>
    </citation>
    <scope>NUCLEOTIDE SEQUENCE</scope>
</reference>